<accession>A0A0N8EL73</accession>
<dbReference type="AlphaFoldDB" id="A0A0N8EL73"/>
<proteinExistence type="predicted"/>
<evidence type="ECO:0000313" key="1">
    <source>
        <dbReference type="EMBL" id="JAN78853.1"/>
    </source>
</evidence>
<name>A0A0N8EL73_9CRUS</name>
<protein>
    <submittedName>
        <fullName evidence="1">Uncharacterized protein</fullName>
    </submittedName>
</protein>
<dbReference type="EMBL" id="GDIQ01015884">
    <property type="protein sequence ID" value="JAN78853.1"/>
    <property type="molecule type" value="Transcribed_RNA"/>
</dbReference>
<organism evidence="1">
    <name type="scientific">Daphnia magna</name>
    <dbReference type="NCBI Taxonomy" id="35525"/>
    <lineage>
        <taxon>Eukaryota</taxon>
        <taxon>Metazoa</taxon>
        <taxon>Ecdysozoa</taxon>
        <taxon>Arthropoda</taxon>
        <taxon>Crustacea</taxon>
        <taxon>Branchiopoda</taxon>
        <taxon>Diplostraca</taxon>
        <taxon>Cladocera</taxon>
        <taxon>Anomopoda</taxon>
        <taxon>Daphniidae</taxon>
        <taxon>Daphnia</taxon>
    </lineage>
</organism>
<sequence>MKRNKKMVTNFKNIKLILFYAVHVNDTINYHGIDWTSLGKHPTQRLIKSVRKNKTHTKKMDVNCSMPRRKDLGFVSHLYYPTYEGVIIA</sequence>
<reference evidence="1" key="1">
    <citation type="submission" date="2015-10" db="EMBL/GenBank/DDBJ databases">
        <title>EvidentialGene: Evidence-directed Construction of Complete mRNA Transcriptomes without Genomes.</title>
        <authorList>
            <person name="Gilbert D.G."/>
        </authorList>
    </citation>
    <scope>NUCLEOTIDE SEQUENCE</scope>
</reference>